<accession>A0A8K0NBS2</accession>
<evidence type="ECO:0000313" key="8">
    <source>
        <dbReference type="Proteomes" id="UP000797356"/>
    </source>
</evidence>
<dbReference type="Proteomes" id="UP000797356">
    <property type="component" value="Chromosome 13"/>
</dbReference>
<reference evidence="7" key="2">
    <citation type="submission" date="2019-07" db="EMBL/GenBank/DDBJ databases">
        <authorList>
            <person name="Yang Y."/>
            <person name="Bocs S."/>
            <person name="Baudouin L."/>
        </authorList>
    </citation>
    <scope>NUCLEOTIDE SEQUENCE</scope>
    <source>
        <tissue evidence="7">Spear leaf of Hainan Tall coconut</tissue>
    </source>
</reference>
<evidence type="ECO:0000256" key="5">
    <source>
        <dbReference type="SAM" id="MobiDB-lite"/>
    </source>
</evidence>
<dbReference type="Pfam" id="PF02365">
    <property type="entry name" value="NAM"/>
    <property type="match status" value="1"/>
</dbReference>
<evidence type="ECO:0000256" key="2">
    <source>
        <dbReference type="ARBA" id="ARBA00023125"/>
    </source>
</evidence>
<gene>
    <name evidence="7" type="ORF">COCNU_13G008130</name>
</gene>
<evidence type="ECO:0000313" key="7">
    <source>
        <dbReference type="EMBL" id="KAG1367023.1"/>
    </source>
</evidence>
<keyword evidence="4" id="KW-0539">Nucleus</keyword>
<evidence type="ECO:0000256" key="3">
    <source>
        <dbReference type="ARBA" id="ARBA00023163"/>
    </source>
</evidence>
<dbReference type="PANTHER" id="PTHR31719">
    <property type="entry name" value="NAC TRANSCRIPTION FACTOR 56"/>
    <property type="match status" value="1"/>
</dbReference>
<keyword evidence="8" id="KW-1185">Reference proteome</keyword>
<organism evidence="7 8">
    <name type="scientific">Cocos nucifera</name>
    <name type="common">Coconut palm</name>
    <dbReference type="NCBI Taxonomy" id="13894"/>
    <lineage>
        <taxon>Eukaryota</taxon>
        <taxon>Viridiplantae</taxon>
        <taxon>Streptophyta</taxon>
        <taxon>Embryophyta</taxon>
        <taxon>Tracheophyta</taxon>
        <taxon>Spermatophyta</taxon>
        <taxon>Magnoliopsida</taxon>
        <taxon>Liliopsida</taxon>
        <taxon>Arecaceae</taxon>
        <taxon>Arecoideae</taxon>
        <taxon>Cocoseae</taxon>
        <taxon>Attaleinae</taxon>
        <taxon>Cocos</taxon>
    </lineage>
</organism>
<dbReference type="InterPro" id="IPR003441">
    <property type="entry name" value="NAC-dom"/>
</dbReference>
<proteinExistence type="predicted"/>
<keyword evidence="1" id="KW-0805">Transcription regulation</keyword>
<dbReference type="GO" id="GO:0003677">
    <property type="term" value="F:DNA binding"/>
    <property type="evidence" value="ECO:0007669"/>
    <property type="project" value="UniProtKB-KW"/>
</dbReference>
<reference evidence="7" key="1">
    <citation type="journal article" date="2017" name="Gigascience">
        <title>The genome draft of coconut (Cocos nucifera).</title>
        <authorList>
            <person name="Xiao Y."/>
            <person name="Xu P."/>
            <person name="Fan H."/>
            <person name="Baudouin L."/>
            <person name="Xia W."/>
            <person name="Bocs S."/>
            <person name="Xu J."/>
            <person name="Li Q."/>
            <person name="Guo A."/>
            <person name="Zhou L."/>
            <person name="Li J."/>
            <person name="Wu Y."/>
            <person name="Ma Z."/>
            <person name="Armero A."/>
            <person name="Issali A.E."/>
            <person name="Liu N."/>
            <person name="Peng M."/>
            <person name="Yang Y."/>
        </authorList>
    </citation>
    <scope>NUCLEOTIDE SEQUENCE</scope>
    <source>
        <tissue evidence="7">Spear leaf of Hainan Tall coconut</tissue>
    </source>
</reference>
<keyword evidence="2" id="KW-0238">DNA-binding</keyword>
<sequence>MACSSHHEHCQQGRGPSGFENKGKDSFPIMLRRKKEDAGTDDVAYFLTSRNRKYPNGKRPYRKASGGFWKASSRDKDIKGPVFGHKRILSYFIDDGTPKGRKTNWLMVEYTTPCSQLPLQDKKLDTWVVCKIYVHNREKNEDGNEDVHEDQEIGSSSHSIVHEDDKGPIEINNLEQDLVTGRQVQMLPTYSNHTNEQVYLPCSPPYANRGMVMPNSMPLWPVAWTTQYDPLRLGQGASDSQPPVILSLLPSSFTGYVEAKPSTSYASATMLISTPPSDDSITLPGCFDSELLKISKVLERNYVPPQSVVQLKQYDPSKPNQRTSNLQPPVVLPSLPSFTGCAKVGPSTSYASAARMHLSTPPSNFSTTLPSFSDLEWRDILEVLDGNSMPSQLVELITLRDPASRLSHEPSNSQPALMLPPPPSSFIEYAAVGPSASYANNAVPISNPPPDFSATSRGLLDSGLPNILEDLEENYEPLQLVAGAAQCSPSRLSQGISDSQPSIALPPLPLPFTECVEAGSSTFHASASMSTSTPPLDFSTTVPEPIDSELMEIMRFFEGLEVDPDTEEKLRDILGDSWTEGS</sequence>
<feature type="domain" description="NAC" evidence="6">
    <location>
        <begin position="1"/>
        <end position="135"/>
    </location>
</feature>
<evidence type="ECO:0000256" key="1">
    <source>
        <dbReference type="ARBA" id="ARBA00023015"/>
    </source>
</evidence>
<comment type="caution">
    <text evidence="7">The sequence shown here is derived from an EMBL/GenBank/DDBJ whole genome shotgun (WGS) entry which is preliminary data.</text>
</comment>
<dbReference type="PANTHER" id="PTHR31719:SF179">
    <property type="entry name" value="OS08G0148400 PROTEIN"/>
    <property type="match status" value="1"/>
</dbReference>
<protein>
    <recommendedName>
        <fullName evidence="6">NAC domain-containing protein</fullName>
    </recommendedName>
</protein>
<feature type="region of interest" description="Disordered" evidence="5">
    <location>
        <begin position="140"/>
        <end position="163"/>
    </location>
</feature>
<feature type="compositionally biased region" description="Basic and acidic residues" evidence="5">
    <location>
        <begin position="1"/>
        <end position="11"/>
    </location>
</feature>
<dbReference type="GO" id="GO:0006355">
    <property type="term" value="P:regulation of DNA-templated transcription"/>
    <property type="evidence" value="ECO:0007669"/>
    <property type="project" value="InterPro"/>
</dbReference>
<keyword evidence="3" id="KW-0804">Transcription</keyword>
<name>A0A8K0NBS2_COCNU</name>
<dbReference type="Gene3D" id="2.170.150.80">
    <property type="entry name" value="NAC domain"/>
    <property type="match status" value="1"/>
</dbReference>
<feature type="region of interest" description="Disordered" evidence="5">
    <location>
        <begin position="1"/>
        <end position="25"/>
    </location>
</feature>
<evidence type="ECO:0000256" key="4">
    <source>
        <dbReference type="ARBA" id="ARBA00023242"/>
    </source>
</evidence>
<dbReference type="PROSITE" id="PS51005">
    <property type="entry name" value="NAC"/>
    <property type="match status" value="1"/>
</dbReference>
<dbReference type="AlphaFoldDB" id="A0A8K0NBS2"/>
<dbReference type="EMBL" id="CM017884">
    <property type="protein sequence ID" value="KAG1367023.1"/>
    <property type="molecule type" value="Genomic_DNA"/>
</dbReference>
<evidence type="ECO:0000259" key="6">
    <source>
        <dbReference type="PROSITE" id="PS51005"/>
    </source>
</evidence>
<dbReference type="InterPro" id="IPR036093">
    <property type="entry name" value="NAC_dom_sf"/>
</dbReference>
<dbReference type="SUPFAM" id="SSF101941">
    <property type="entry name" value="NAC domain"/>
    <property type="match status" value="1"/>
</dbReference>